<organism evidence="1 2">
    <name type="scientific">Desulfofundulus thermobenzoicus</name>
    <dbReference type="NCBI Taxonomy" id="29376"/>
    <lineage>
        <taxon>Bacteria</taxon>
        <taxon>Bacillati</taxon>
        <taxon>Bacillota</taxon>
        <taxon>Clostridia</taxon>
        <taxon>Eubacteriales</taxon>
        <taxon>Peptococcaceae</taxon>
        <taxon>Desulfofundulus</taxon>
    </lineage>
</organism>
<protein>
    <submittedName>
        <fullName evidence="1">DUF2442 domain-containing protein</fullName>
    </submittedName>
</protein>
<dbReference type="OrthoDB" id="1666234at2"/>
<name>A0A6N7IR81_9FIRM</name>
<dbReference type="InterPro" id="IPR036782">
    <property type="entry name" value="NE0471-like_N"/>
</dbReference>
<dbReference type="Gene3D" id="3.30.2020.10">
    <property type="entry name" value="NE0471-like N-terminal domain"/>
    <property type="match status" value="1"/>
</dbReference>
<evidence type="ECO:0000313" key="2">
    <source>
        <dbReference type="Proteomes" id="UP000441717"/>
    </source>
</evidence>
<dbReference type="SUPFAM" id="SSF143880">
    <property type="entry name" value="NE0471 N-terminal domain-like"/>
    <property type="match status" value="1"/>
</dbReference>
<gene>
    <name evidence="1" type="ORF">GFC01_07380</name>
</gene>
<keyword evidence="2" id="KW-1185">Reference proteome</keyword>
<comment type="caution">
    <text evidence="1">The sequence shown here is derived from an EMBL/GenBank/DDBJ whole genome shotgun (WGS) entry which is preliminary data.</text>
</comment>
<dbReference type="AlphaFoldDB" id="A0A6N7IR81"/>
<dbReference type="Proteomes" id="UP000441717">
    <property type="component" value="Unassembled WGS sequence"/>
</dbReference>
<evidence type="ECO:0000313" key="1">
    <source>
        <dbReference type="EMBL" id="MQL52093.1"/>
    </source>
</evidence>
<reference evidence="1 2" key="1">
    <citation type="submission" date="2019-10" db="EMBL/GenBank/DDBJ databases">
        <title>Comparative genomics of sulfur disproportionating microorganisms.</title>
        <authorList>
            <person name="Ward L.M."/>
            <person name="Bertran E."/>
            <person name="Johnston D."/>
        </authorList>
    </citation>
    <scope>NUCLEOTIDE SEQUENCE [LARGE SCALE GENOMIC DNA]</scope>
    <source>
        <strain evidence="1 2">DSM 14055</strain>
    </source>
</reference>
<proteinExistence type="predicted"/>
<accession>A0A6N7IR81</accession>
<dbReference type="EMBL" id="WHYR01000016">
    <property type="protein sequence ID" value="MQL52093.1"/>
    <property type="molecule type" value="Genomic_DNA"/>
</dbReference>
<sequence>MEYIPNVIQVMPLKNYRALVFFDDGKIVIYDLNHLLALDVFKPLKDMFLFSKTMTVLNGTLAFDLKGKYDPAECIDIDPVVIYKEGVDVTEELSWRDDLLAIDYDQLHQRKKGTPGVKYKTGEVCRQVEFMEKNAELADGTDGIRTRTLCAVARAALQKGFSIDDIVEITGLTRETVNRIQNDRKGF</sequence>